<sequence length="75" mass="8997">MTTRNPSSLDSANCVTWLKTCRSPYIRYNVYVILRYKLEKREPSQLERLTKKSIKLPTDRSDKLRLNQLGFVWYN</sequence>
<protein>
    <submittedName>
        <fullName evidence="1">Uncharacterized protein</fullName>
    </submittedName>
</protein>
<proteinExistence type="predicted"/>
<evidence type="ECO:0000313" key="1">
    <source>
        <dbReference type="EMBL" id="ODQ60131.1"/>
    </source>
</evidence>
<dbReference type="Proteomes" id="UP000094112">
    <property type="component" value="Unassembled WGS sequence"/>
</dbReference>
<evidence type="ECO:0000313" key="2">
    <source>
        <dbReference type="Proteomes" id="UP000094112"/>
    </source>
</evidence>
<gene>
    <name evidence="1" type="ORF">WICANDRAFT_84084</name>
</gene>
<reference evidence="1 2" key="1">
    <citation type="journal article" date="2016" name="Proc. Natl. Acad. Sci. U.S.A.">
        <title>Comparative genomics of biotechnologically important yeasts.</title>
        <authorList>
            <person name="Riley R."/>
            <person name="Haridas S."/>
            <person name="Wolfe K.H."/>
            <person name="Lopes M.R."/>
            <person name="Hittinger C.T."/>
            <person name="Goeker M."/>
            <person name="Salamov A.A."/>
            <person name="Wisecaver J.H."/>
            <person name="Long T.M."/>
            <person name="Calvey C.H."/>
            <person name="Aerts A.L."/>
            <person name="Barry K.W."/>
            <person name="Choi C."/>
            <person name="Clum A."/>
            <person name="Coughlan A.Y."/>
            <person name="Deshpande S."/>
            <person name="Douglass A.P."/>
            <person name="Hanson S.J."/>
            <person name="Klenk H.-P."/>
            <person name="LaButti K.M."/>
            <person name="Lapidus A."/>
            <person name="Lindquist E.A."/>
            <person name="Lipzen A.M."/>
            <person name="Meier-Kolthoff J.P."/>
            <person name="Ohm R.A."/>
            <person name="Otillar R.P."/>
            <person name="Pangilinan J.L."/>
            <person name="Peng Y."/>
            <person name="Rokas A."/>
            <person name="Rosa C.A."/>
            <person name="Scheuner C."/>
            <person name="Sibirny A.A."/>
            <person name="Slot J.C."/>
            <person name="Stielow J.B."/>
            <person name="Sun H."/>
            <person name="Kurtzman C.P."/>
            <person name="Blackwell M."/>
            <person name="Grigoriev I.V."/>
            <person name="Jeffries T.W."/>
        </authorList>
    </citation>
    <scope>NUCLEOTIDE SEQUENCE [LARGE SCALE GENOMIC DNA]</scope>
    <source>
        <strain evidence="2">ATCC 58044 / CBS 1984 / NCYC 433 / NRRL Y-366-8</strain>
    </source>
</reference>
<dbReference type="EMBL" id="KV454210">
    <property type="protein sequence ID" value="ODQ60131.1"/>
    <property type="molecule type" value="Genomic_DNA"/>
</dbReference>
<keyword evidence="2" id="KW-1185">Reference proteome</keyword>
<dbReference type="AlphaFoldDB" id="A0A1E3P3R2"/>
<accession>A0A1E3P3R2</accession>
<organism evidence="1 2">
    <name type="scientific">Wickerhamomyces anomalus (strain ATCC 58044 / CBS 1984 / NCYC 433 / NRRL Y-366-8)</name>
    <name type="common">Yeast</name>
    <name type="synonym">Hansenula anomala</name>
    <dbReference type="NCBI Taxonomy" id="683960"/>
    <lineage>
        <taxon>Eukaryota</taxon>
        <taxon>Fungi</taxon>
        <taxon>Dikarya</taxon>
        <taxon>Ascomycota</taxon>
        <taxon>Saccharomycotina</taxon>
        <taxon>Saccharomycetes</taxon>
        <taxon>Phaffomycetales</taxon>
        <taxon>Wickerhamomycetaceae</taxon>
        <taxon>Wickerhamomyces</taxon>
    </lineage>
</organism>
<dbReference type="GeneID" id="30202891"/>
<name>A0A1E3P3R2_WICAA</name>
<dbReference type="RefSeq" id="XP_019039338.1">
    <property type="nucleotide sequence ID" value="XM_019185645.1"/>
</dbReference>